<accession>A0A0A8XWP3</accession>
<protein>
    <submittedName>
        <fullName evidence="1">Uncharacterized protein</fullName>
    </submittedName>
</protein>
<reference evidence="1" key="1">
    <citation type="submission" date="2014-09" db="EMBL/GenBank/DDBJ databases">
        <authorList>
            <person name="Magalhaes I.L.F."/>
            <person name="Oliveira U."/>
            <person name="Santos F.R."/>
            <person name="Vidigal T.H.D.A."/>
            <person name="Brescovit A.D."/>
            <person name="Santos A.J."/>
        </authorList>
    </citation>
    <scope>NUCLEOTIDE SEQUENCE</scope>
    <source>
        <tissue evidence="1">Shoot tissue taken approximately 20 cm above the soil surface</tissue>
    </source>
</reference>
<proteinExistence type="predicted"/>
<dbReference type="EMBL" id="GBRH01279584">
    <property type="protein sequence ID" value="JAD18311.1"/>
    <property type="molecule type" value="Transcribed_RNA"/>
</dbReference>
<sequence length="53" mass="5849">MLLLLTSTTLASCSPAAAVVLQIFLVGKKWFLLITQTSLHSLSMYPLIKLSER</sequence>
<dbReference type="AlphaFoldDB" id="A0A0A8XWP3"/>
<evidence type="ECO:0000313" key="1">
    <source>
        <dbReference type="EMBL" id="JAD18311.1"/>
    </source>
</evidence>
<organism evidence="1">
    <name type="scientific">Arundo donax</name>
    <name type="common">Giant reed</name>
    <name type="synonym">Donax arundinaceus</name>
    <dbReference type="NCBI Taxonomy" id="35708"/>
    <lineage>
        <taxon>Eukaryota</taxon>
        <taxon>Viridiplantae</taxon>
        <taxon>Streptophyta</taxon>
        <taxon>Embryophyta</taxon>
        <taxon>Tracheophyta</taxon>
        <taxon>Spermatophyta</taxon>
        <taxon>Magnoliopsida</taxon>
        <taxon>Liliopsida</taxon>
        <taxon>Poales</taxon>
        <taxon>Poaceae</taxon>
        <taxon>PACMAD clade</taxon>
        <taxon>Arundinoideae</taxon>
        <taxon>Arundineae</taxon>
        <taxon>Arundo</taxon>
    </lineage>
</organism>
<reference evidence="1" key="2">
    <citation type="journal article" date="2015" name="Data Brief">
        <title>Shoot transcriptome of the giant reed, Arundo donax.</title>
        <authorList>
            <person name="Barrero R.A."/>
            <person name="Guerrero F.D."/>
            <person name="Moolhuijzen P."/>
            <person name="Goolsby J.A."/>
            <person name="Tidwell J."/>
            <person name="Bellgard S.E."/>
            <person name="Bellgard M.I."/>
        </authorList>
    </citation>
    <scope>NUCLEOTIDE SEQUENCE</scope>
    <source>
        <tissue evidence="1">Shoot tissue taken approximately 20 cm above the soil surface</tissue>
    </source>
</reference>
<name>A0A0A8XWP3_ARUDO</name>